<keyword evidence="1" id="KW-0812">Transmembrane</keyword>
<protein>
    <submittedName>
        <fullName evidence="2">Uncharacterized protein</fullName>
    </submittedName>
</protein>
<dbReference type="EMBL" id="JAAVNE010000046">
    <property type="protein sequence ID" value="NKC33479.1"/>
    <property type="molecule type" value="Genomic_DNA"/>
</dbReference>
<proteinExistence type="predicted"/>
<keyword evidence="3" id="KW-1185">Reference proteome</keyword>
<dbReference type="RefSeq" id="WP_168034205.1">
    <property type="nucleotide sequence ID" value="NZ_JAAVNE010000046.1"/>
</dbReference>
<name>A0ABX1E8C5_9PROT</name>
<evidence type="ECO:0000313" key="3">
    <source>
        <dbReference type="Proteomes" id="UP000787635"/>
    </source>
</evidence>
<comment type="caution">
    <text evidence="2">The sequence shown here is derived from an EMBL/GenBank/DDBJ whole genome shotgun (WGS) entry which is preliminary data.</text>
</comment>
<evidence type="ECO:0000313" key="2">
    <source>
        <dbReference type="EMBL" id="NKC33479.1"/>
    </source>
</evidence>
<keyword evidence="1" id="KW-1133">Transmembrane helix</keyword>
<feature type="transmembrane region" description="Helical" evidence="1">
    <location>
        <begin position="42"/>
        <end position="62"/>
    </location>
</feature>
<accession>A0ABX1E8C5</accession>
<organism evidence="2 3">
    <name type="scientific">Falsiroseomonas selenitidurans</name>
    <dbReference type="NCBI Taxonomy" id="2716335"/>
    <lineage>
        <taxon>Bacteria</taxon>
        <taxon>Pseudomonadati</taxon>
        <taxon>Pseudomonadota</taxon>
        <taxon>Alphaproteobacteria</taxon>
        <taxon>Acetobacterales</taxon>
        <taxon>Roseomonadaceae</taxon>
        <taxon>Falsiroseomonas</taxon>
    </lineage>
</organism>
<keyword evidence="1" id="KW-0472">Membrane</keyword>
<feature type="transmembrane region" description="Helical" evidence="1">
    <location>
        <begin position="74"/>
        <end position="97"/>
    </location>
</feature>
<reference evidence="2 3" key="1">
    <citation type="submission" date="2020-03" db="EMBL/GenBank/DDBJ databases">
        <title>Roseomonas selenitidurans sp. nov. isolated from urban soil.</title>
        <authorList>
            <person name="Liu H."/>
        </authorList>
    </citation>
    <scope>NUCLEOTIDE SEQUENCE [LARGE SCALE GENOMIC DNA]</scope>
    <source>
        <strain evidence="2 3">BU-1</strain>
    </source>
</reference>
<sequence length="191" mass="20423">MSTLAVLALTALVIALFIRATVRRHAEAPRRQATRGAFLRFLGNAGIVIGLVASAGGVLLALQNLGDRDVAERALLMIGIDAACFGILITLFAAIGLRVDDQAAAAEEQASLQTALPAILEAVQSAALRAEMAPVLARLRESLEEEVASTAFRLLLEARRAGQPLSEAYAIERATRDVAYHRQRMSQTRHG</sequence>
<dbReference type="Proteomes" id="UP000787635">
    <property type="component" value="Unassembled WGS sequence"/>
</dbReference>
<gene>
    <name evidence="2" type="ORF">HEQ75_21635</name>
</gene>
<evidence type="ECO:0000256" key="1">
    <source>
        <dbReference type="SAM" id="Phobius"/>
    </source>
</evidence>